<comment type="subcellular location">
    <subcellularLocation>
        <location evidence="7">Cell membrane</location>
        <topology evidence="7">Peripheral membrane protein</topology>
    </subcellularLocation>
    <subcellularLocation>
        <location evidence="1">Membrane</location>
    </subcellularLocation>
</comment>
<comment type="similarity">
    <text evidence="7">Belongs to the ATPase delta chain family.</text>
</comment>
<dbReference type="AlphaFoldDB" id="A0A3L8P875"/>
<evidence type="ECO:0000313" key="9">
    <source>
        <dbReference type="Proteomes" id="UP000281708"/>
    </source>
</evidence>
<comment type="caution">
    <text evidence="8">The sequence shown here is derived from an EMBL/GenBank/DDBJ whole genome shotgun (WGS) entry which is preliminary data.</text>
</comment>
<dbReference type="GO" id="GO:0005886">
    <property type="term" value="C:plasma membrane"/>
    <property type="evidence" value="ECO:0007669"/>
    <property type="project" value="UniProtKB-SubCell"/>
</dbReference>
<dbReference type="PANTHER" id="PTHR11910">
    <property type="entry name" value="ATP SYNTHASE DELTA CHAIN"/>
    <property type="match status" value="1"/>
</dbReference>
<dbReference type="GO" id="GO:0016787">
    <property type="term" value="F:hydrolase activity"/>
    <property type="evidence" value="ECO:0007669"/>
    <property type="project" value="UniProtKB-KW"/>
</dbReference>
<evidence type="ECO:0000256" key="5">
    <source>
        <dbReference type="ARBA" id="ARBA00023136"/>
    </source>
</evidence>
<keyword evidence="9" id="KW-1185">Reference proteome</keyword>
<keyword evidence="6 7" id="KW-0066">ATP synthesis</keyword>
<keyword evidence="2 7" id="KW-0813">Transport</keyword>
<evidence type="ECO:0000256" key="7">
    <source>
        <dbReference type="HAMAP-Rule" id="MF_01416"/>
    </source>
</evidence>
<gene>
    <name evidence="7" type="primary">atpH</name>
    <name evidence="8" type="ORF">D9V37_03690</name>
</gene>
<evidence type="ECO:0000256" key="3">
    <source>
        <dbReference type="ARBA" id="ARBA00022781"/>
    </source>
</evidence>
<name>A0A3L8P875_9ACTN</name>
<accession>A0A3L8P875</accession>
<keyword evidence="7" id="KW-1003">Cell membrane</keyword>
<keyword evidence="8" id="KW-0378">Hydrolase</keyword>
<dbReference type="GO" id="GO:0045259">
    <property type="term" value="C:proton-transporting ATP synthase complex"/>
    <property type="evidence" value="ECO:0007669"/>
    <property type="project" value="UniProtKB-KW"/>
</dbReference>
<comment type="function">
    <text evidence="7">F(1)F(0) ATP synthase produces ATP from ADP in the presence of a proton or sodium gradient. F-type ATPases consist of two structural domains, F(1) containing the extramembraneous catalytic core and F(0) containing the membrane proton channel, linked together by a central stalk and a peripheral stalk. During catalysis, ATP synthesis in the catalytic domain of F(1) is coupled via a rotary mechanism of the central stalk subunits to proton translocation.</text>
</comment>
<evidence type="ECO:0000256" key="4">
    <source>
        <dbReference type="ARBA" id="ARBA00023065"/>
    </source>
</evidence>
<evidence type="ECO:0000256" key="1">
    <source>
        <dbReference type="ARBA" id="ARBA00004370"/>
    </source>
</evidence>
<dbReference type="InterPro" id="IPR000711">
    <property type="entry name" value="ATPase_OSCP/dsu"/>
</dbReference>
<evidence type="ECO:0000256" key="2">
    <source>
        <dbReference type="ARBA" id="ARBA00022448"/>
    </source>
</evidence>
<keyword evidence="5 7" id="KW-0472">Membrane</keyword>
<evidence type="ECO:0000256" key="6">
    <source>
        <dbReference type="ARBA" id="ARBA00023310"/>
    </source>
</evidence>
<keyword evidence="7" id="KW-0139">CF(1)</keyword>
<dbReference type="OrthoDB" id="5242917at2"/>
<dbReference type="NCBIfam" id="NF009967">
    <property type="entry name" value="PRK13430.1"/>
    <property type="match status" value="1"/>
</dbReference>
<dbReference type="HAMAP" id="MF_01416">
    <property type="entry name" value="ATP_synth_delta_bact"/>
    <property type="match status" value="1"/>
</dbReference>
<comment type="function">
    <text evidence="7">This protein is part of the stalk that links CF(0) to CF(1). It either transmits conformational changes from CF(0) to CF(1) or is implicated in proton conduction.</text>
</comment>
<reference evidence="8 9" key="1">
    <citation type="submission" date="2018-10" db="EMBL/GenBank/DDBJ databases">
        <title>Marmoricola sp. 4Q3S-7 whole genome shotgun sequence.</title>
        <authorList>
            <person name="Li F."/>
        </authorList>
    </citation>
    <scope>NUCLEOTIDE SEQUENCE [LARGE SCALE GENOMIC DNA]</scope>
    <source>
        <strain evidence="8 9">4Q3S-7</strain>
    </source>
</reference>
<dbReference type="Proteomes" id="UP000281708">
    <property type="component" value="Unassembled WGS sequence"/>
</dbReference>
<dbReference type="Pfam" id="PF00213">
    <property type="entry name" value="OSCP"/>
    <property type="match status" value="1"/>
</dbReference>
<dbReference type="GO" id="GO:0046933">
    <property type="term" value="F:proton-transporting ATP synthase activity, rotational mechanism"/>
    <property type="evidence" value="ECO:0007669"/>
    <property type="project" value="UniProtKB-UniRule"/>
</dbReference>
<dbReference type="RefSeq" id="WP_121804713.1">
    <property type="nucleotide sequence ID" value="NZ_RDBE01000001.1"/>
</dbReference>
<dbReference type="EMBL" id="RDBE01000001">
    <property type="protein sequence ID" value="RLV51033.1"/>
    <property type="molecule type" value="Genomic_DNA"/>
</dbReference>
<dbReference type="PRINTS" id="PR00125">
    <property type="entry name" value="ATPASEDELTA"/>
</dbReference>
<keyword evidence="3 7" id="KW-0375">Hydrogen ion transport</keyword>
<organism evidence="8 9">
    <name type="scientific">Nocardioides mangrovicus</name>
    <dbReference type="NCBI Taxonomy" id="2478913"/>
    <lineage>
        <taxon>Bacteria</taxon>
        <taxon>Bacillati</taxon>
        <taxon>Actinomycetota</taxon>
        <taxon>Actinomycetes</taxon>
        <taxon>Propionibacteriales</taxon>
        <taxon>Nocardioidaceae</taxon>
        <taxon>Nocardioides</taxon>
    </lineage>
</organism>
<sequence>MINQLRGASAEALEALSDQLGTSTLADSATLGEELFGLAVLLRSEAGLRRAVTDPSVDADARAGIVTAVLTGKIGDKALGLITDAVTRRWTSPRDLADALERLAVVATVRSAGKADGPKVGDELFSVGRLVETERDLYSALTDPARTAADRSGLLTGLIEARTLPATQTLVRQAVLTAASGQGNVDGVLADYQRIAAAAQDEVVAVVRTARELRRADVERLTTALGKAYATTVQLHVVVEPELVGGLRVEIADDVIDGTVVTRLDEARRKIAG</sequence>
<proteinExistence type="inferred from homology"/>
<keyword evidence="4 7" id="KW-0406">Ion transport</keyword>
<protein>
    <recommendedName>
        <fullName evidence="7">ATP synthase subunit delta</fullName>
    </recommendedName>
    <alternativeName>
        <fullName evidence="7">ATP synthase F(1) sector subunit delta</fullName>
    </alternativeName>
    <alternativeName>
        <fullName evidence="7">F-type ATPase subunit delta</fullName>
        <shortName evidence="7">F-ATPase subunit delta</shortName>
    </alternativeName>
</protein>
<evidence type="ECO:0000313" key="8">
    <source>
        <dbReference type="EMBL" id="RLV51033.1"/>
    </source>
</evidence>